<organism evidence="2 3">
    <name type="scientific">candidate division WOR-1 bacterium DG_54_3</name>
    <dbReference type="NCBI Taxonomy" id="1703775"/>
    <lineage>
        <taxon>Bacteria</taxon>
        <taxon>Bacillati</taxon>
        <taxon>Saganbacteria</taxon>
    </lineage>
</organism>
<accession>A0A0S7Y2U4</accession>
<dbReference type="EMBL" id="LIZX01000038">
    <property type="protein sequence ID" value="KPJ68851.1"/>
    <property type="molecule type" value="Genomic_DNA"/>
</dbReference>
<gene>
    <name evidence="2" type="ORF">AMJ44_05310</name>
</gene>
<comment type="caution">
    <text evidence="2">The sequence shown here is derived from an EMBL/GenBank/DDBJ whole genome shotgun (WGS) entry which is preliminary data.</text>
</comment>
<reference evidence="2 3" key="1">
    <citation type="journal article" date="2015" name="Microbiome">
        <title>Genomic resolution of linkages in carbon, nitrogen, and sulfur cycling among widespread estuary sediment bacteria.</title>
        <authorList>
            <person name="Baker B.J."/>
            <person name="Lazar C.S."/>
            <person name="Teske A.P."/>
            <person name="Dick G.J."/>
        </authorList>
    </citation>
    <scope>NUCLEOTIDE SEQUENCE [LARGE SCALE GENOMIC DNA]</scope>
    <source>
        <strain evidence="2">DG_54_3</strain>
    </source>
</reference>
<evidence type="ECO:0000259" key="1">
    <source>
        <dbReference type="Pfam" id="PF01408"/>
    </source>
</evidence>
<name>A0A0S7Y2U4_UNCSA</name>
<dbReference type="Pfam" id="PF01408">
    <property type="entry name" value="GFO_IDH_MocA"/>
    <property type="match status" value="1"/>
</dbReference>
<dbReference type="Proteomes" id="UP000051861">
    <property type="component" value="Unassembled WGS sequence"/>
</dbReference>
<feature type="domain" description="Gfo/Idh/MocA-like oxidoreductase N-terminal" evidence="1">
    <location>
        <begin position="14"/>
        <end position="131"/>
    </location>
</feature>
<proteinExistence type="predicted"/>
<dbReference type="GO" id="GO:0000166">
    <property type="term" value="F:nucleotide binding"/>
    <property type="evidence" value="ECO:0007669"/>
    <property type="project" value="InterPro"/>
</dbReference>
<dbReference type="PANTHER" id="PTHR43377">
    <property type="entry name" value="BILIVERDIN REDUCTASE A"/>
    <property type="match status" value="1"/>
</dbReference>
<dbReference type="AlphaFoldDB" id="A0A0S7Y2U4"/>
<dbReference type="Gene3D" id="3.40.50.720">
    <property type="entry name" value="NAD(P)-binding Rossmann-like Domain"/>
    <property type="match status" value="1"/>
</dbReference>
<dbReference type="InterPro" id="IPR051450">
    <property type="entry name" value="Gfo/Idh/MocA_Oxidoreductases"/>
</dbReference>
<dbReference type="SUPFAM" id="SSF51735">
    <property type="entry name" value="NAD(P)-binding Rossmann-fold domains"/>
    <property type="match status" value="1"/>
</dbReference>
<sequence>MEYKQMLPQDKRMVGIIGFGKRGILHASMVNINPDAEWRAVCDTNAQLLTCMQNFYPNIPFFSDLDEMLEQIILDTIFICTPEDTHLSLVKKLIQKNMNIFVETPLADSLASSEKMVNLISDKDNVYSLGYYFPFKALFQKAKDLLDFGILDSVKRFRASLYCTLAQSSLCPKRIIANRISSFFHLIYWLFGPVKSLYGRASHKLTEGRSGVTLIMDHSSGLMGLLELSWSRPGYPLPTVKISVEGTGGTLEISDDDLKLYLYKKRGGFERGWTTINISDLSSPSRFFLSEEGYYEGNSSFIESCSEKKKSAIGWEDGLEIMRMIEAVQFSIDSNRIIFLNEAK</sequence>
<dbReference type="InterPro" id="IPR036291">
    <property type="entry name" value="NAD(P)-bd_dom_sf"/>
</dbReference>
<dbReference type="SUPFAM" id="SSF55347">
    <property type="entry name" value="Glyceraldehyde-3-phosphate dehydrogenase-like, C-terminal domain"/>
    <property type="match status" value="1"/>
</dbReference>
<dbReference type="Gene3D" id="3.30.360.10">
    <property type="entry name" value="Dihydrodipicolinate Reductase, domain 2"/>
    <property type="match status" value="1"/>
</dbReference>
<protein>
    <recommendedName>
        <fullName evidence="1">Gfo/Idh/MocA-like oxidoreductase N-terminal domain-containing protein</fullName>
    </recommendedName>
</protein>
<evidence type="ECO:0000313" key="3">
    <source>
        <dbReference type="Proteomes" id="UP000051861"/>
    </source>
</evidence>
<dbReference type="InterPro" id="IPR000683">
    <property type="entry name" value="Gfo/Idh/MocA-like_OxRdtase_N"/>
</dbReference>
<evidence type="ECO:0000313" key="2">
    <source>
        <dbReference type="EMBL" id="KPJ68851.1"/>
    </source>
</evidence>
<dbReference type="PANTHER" id="PTHR43377:SF1">
    <property type="entry name" value="BILIVERDIN REDUCTASE A"/>
    <property type="match status" value="1"/>
</dbReference>